<dbReference type="AlphaFoldDB" id="A0A7I8D9H8"/>
<keyword evidence="1" id="KW-1133">Transmembrane helix</keyword>
<dbReference type="KEGG" id="eff:skT53_17830"/>
<organism evidence="2 3">
    <name type="scientific">Effusibacillus dendaii</name>
    <dbReference type="NCBI Taxonomy" id="2743772"/>
    <lineage>
        <taxon>Bacteria</taxon>
        <taxon>Bacillati</taxon>
        <taxon>Bacillota</taxon>
        <taxon>Bacilli</taxon>
        <taxon>Bacillales</taxon>
        <taxon>Alicyclobacillaceae</taxon>
        <taxon>Effusibacillus</taxon>
    </lineage>
</organism>
<dbReference type="RefSeq" id="WP_200760759.1">
    <property type="nucleotide sequence ID" value="NZ_AP023366.1"/>
</dbReference>
<dbReference type="Proteomes" id="UP000593802">
    <property type="component" value="Chromosome"/>
</dbReference>
<feature type="transmembrane region" description="Helical" evidence="1">
    <location>
        <begin position="62"/>
        <end position="81"/>
    </location>
</feature>
<evidence type="ECO:0000256" key="1">
    <source>
        <dbReference type="SAM" id="Phobius"/>
    </source>
</evidence>
<gene>
    <name evidence="2" type="ORF">skT53_17830</name>
</gene>
<keyword evidence="1" id="KW-0812">Transmembrane</keyword>
<evidence type="ECO:0000313" key="2">
    <source>
        <dbReference type="EMBL" id="BCJ86798.1"/>
    </source>
</evidence>
<feature type="transmembrane region" description="Helical" evidence="1">
    <location>
        <begin position="123"/>
        <end position="142"/>
    </location>
</feature>
<name>A0A7I8D9H8_9BACL</name>
<accession>A0A7I8D9H8</accession>
<keyword evidence="3" id="KW-1185">Reference proteome</keyword>
<protein>
    <submittedName>
        <fullName evidence="2">Uncharacterized protein</fullName>
    </submittedName>
</protein>
<feature type="transmembrane region" description="Helical" evidence="1">
    <location>
        <begin position="88"/>
        <end position="103"/>
    </location>
</feature>
<sequence length="153" mass="18538">MMSVFLFDIVAILVFVIWGDRKRLRELMPTVMTGIYFRFLQQYIIIDWLQYWEVHGTESMKTWLPIIADITVWPVVSYLFIQYCPKRFKLLYGAVWVCLMFLYKKGLEWLHIISMKPGWHEALGFFTLCLYFSILYFVWVWLQKRPIKMVQSG</sequence>
<reference evidence="2 3" key="1">
    <citation type="submission" date="2020-08" db="EMBL/GenBank/DDBJ databases">
        <title>Complete Genome Sequence of Effusibacillus dendaii Strain skT53, Isolated from Farmland soil.</title>
        <authorList>
            <person name="Konishi T."/>
            <person name="Kawasaki H."/>
        </authorList>
    </citation>
    <scope>NUCLEOTIDE SEQUENCE [LARGE SCALE GENOMIC DNA]</scope>
    <source>
        <strain evidence="3">skT53</strain>
    </source>
</reference>
<keyword evidence="1" id="KW-0472">Membrane</keyword>
<proteinExistence type="predicted"/>
<evidence type="ECO:0000313" key="3">
    <source>
        <dbReference type="Proteomes" id="UP000593802"/>
    </source>
</evidence>
<dbReference type="EMBL" id="AP023366">
    <property type="protein sequence ID" value="BCJ86798.1"/>
    <property type="molecule type" value="Genomic_DNA"/>
</dbReference>